<evidence type="ECO:0000313" key="2">
    <source>
        <dbReference type="EMBL" id="AVP40306.1"/>
    </source>
</evidence>
<dbReference type="GeneID" id="54990046"/>
<dbReference type="EMBL" id="MH078572">
    <property type="protein sequence ID" value="AVP40306.1"/>
    <property type="molecule type" value="Genomic_DNA"/>
</dbReference>
<dbReference type="SMR" id="A0A2P1MXL9"/>
<dbReference type="KEGG" id="vg:54990046"/>
<dbReference type="RefSeq" id="YP_009799557.1">
    <property type="nucleotide sequence ID" value="NC_047945.1"/>
</dbReference>
<evidence type="ECO:0000313" key="3">
    <source>
        <dbReference type="Proteomes" id="UP000241797"/>
    </source>
</evidence>
<dbReference type="Gene3D" id="4.10.520.10">
    <property type="entry name" value="IHF-like DNA-binding proteins"/>
    <property type="match status" value="1"/>
</dbReference>
<proteinExistence type="inferred from homology"/>
<comment type="similarity">
    <text evidence="1">Belongs to the bacterial histone-like protein family.</text>
</comment>
<dbReference type="SMART" id="SM00411">
    <property type="entry name" value="BHL"/>
    <property type="match status" value="1"/>
</dbReference>
<sequence>MINRKDLARRISDKTGYFIRDIEEILEAEEDSIAEFISEGHKKIKHHKLFQLEIKTRPSKTAYDGFNKEYFELPERKYIEFKPLTQLEKAIEDINTESN</sequence>
<evidence type="ECO:0000256" key="1">
    <source>
        <dbReference type="RuleBase" id="RU003939"/>
    </source>
</evidence>
<keyword evidence="3" id="KW-1185">Reference proteome</keyword>
<accession>A0A2P1MXL9</accession>
<dbReference type="Pfam" id="PF00216">
    <property type="entry name" value="Bac_DNA_binding"/>
    <property type="match status" value="1"/>
</dbReference>
<dbReference type="InterPro" id="IPR000119">
    <property type="entry name" value="Hist_DNA-bd"/>
</dbReference>
<reference evidence="2 3" key="1">
    <citation type="submission" date="2018-03" db="EMBL/GenBank/DDBJ databases">
        <title>Isolation, the biological characteristics and genomics of two new strains of lysate Staphylococcus aureus phage.</title>
        <authorList>
            <person name="Jin X."/>
            <person name="Zhang C."/>
        </authorList>
    </citation>
    <scope>NUCLEOTIDE SEQUENCE [LARGE SCALE GENOMIC DNA]</scope>
</reference>
<name>A0A2P1MXL9_9CAUD</name>
<dbReference type="GO" id="GO:0030527">
    <property type="term" value="F:structural constituent of chromatin"/>
    <property type="evidence" value="ECO:0007669"/>
    <property type="project" value="InterPro"/>
</dbReference>
<protein>
    <submittedName>
        <fullName evidence="2">Integration host factor</fullName>
    </submittedName>
</protein>
<dbReference type="Proteomes" id="UP000241797">
    <property type="component" value="Segment"/>
</dbReference>
<dbReference type="InterPro" id="IPR010992">
    <property type="entry name" value="IHF-like_DNA-bd_dom_sf"/>
</dbReference>
<dbReference type="SUPFAM" id="SSF47729">
    <property type="entry name" value="IHF-like DNA-binding proteins"/>
    <property type="match status" value="1"/>
</dbReference>
<dbReference type="GO" id="GO:0003677">
    <property type="term" value="F:DNA binding"/>
    <property type="evidence" value="ECO:0007669"/>
    <property type="project" value="InterPro"/>
</dbReference>
<organism evidence="2 3">
    <name type="scientific">Staphylococcus phage phiSA_BS1</name>
    <dbReference type="NCBI Taxonomy" id="2126734"/>
    <lineage>
        <taxon>Viruses</taxon>
        <taxon>Duplodnaviria</taxon>
        <taxon>Heunggongvirae</taxon>
        <taxon>Uroviricota</taxon>
        <taxon>Caudoviricetes</taxon>
        <taxon>Herelleviridae</taxon>
        <taxon>Twortvirinae</taxon>
        <taxon>Baoshanvirus</taxon>
        <taxon>Baoshanvirus BS1</taxon>
    </lineage>
</organism>